<evidence type="ECO:0000256" key="3">
    <source>
        <dbReference type="ARBA" id="ARBA00004921"/>
    </source>
</evidence>
<protein>
    <recommendedName>
        <fullName evidence="8">Trehalase</fullName>
        <ecNumber evidence="8">3.2.1.28</ecNumber>
    </recommendedName>
    <alternativeName>
        <fullName evidence="8">Alpha-trehalose glucohydrolase</fullName>
    </alternativeName>
</protein>
<evidence type="ECO:0000256" key="7">
    <source>
        <dbReference type="ARBA" id="ARBA00023295"/>
    </source>
</evidence>
<evidence type="ECO:0000259" key="9">
    <source>
        <dbReference type="Pfam" id="PF07492"/>
    </source>
</evidence>
<evidence type="ECO:0000256" key="5">
    <source>
        <dbReference type="ARBA" id="ARBA00022801"/>
    </source>
</evidence>
<dbReference type="InterPro" id="IPR011120">
    <property type="entry name" value="Trehalase_Ca-bd"/>
</dbReference>
<dbReference type="GO" id="GO:0005737">
    <property type="term" value="C:cytoplasm"/>
    <property type="evidence" value="ECO:0007669"/>
    <property type="project" value="InterPro"/>
</dbReference>
<keyword evidence="7 8" id="KW-0326">Glycosidase</keyword>
<evidence type="ECO:0000256" key="2">
    <source>
        <dbReference type="ARBA" id="ARBA00001913"/>
    </source>
</evidence>
<dbReference type="Proteomes" id="UP000030751">
    <property type="component" value="Unassembled WGS sequence"/>
</dbReference>
<dbReference type="HOGENOM" id="CLU_006451_1_0_1"/>
<dbReference type="InterPro" id="IPR012341">
    <property type="entry name" value="6hp_glycosidase-like_sf"/>
</dbReference>
<dbReference type="PROSITE" id="PS00928">
    <property type="entry name" value="TREHALASE_2"/>
    <property type="match status" value="1"/>
</dbReference>
<dbReference type="GO" id="GO:0005993">
    <property type="term" value="P:trehalose catabolic process"/>
    <property type="evidence" value="ECO:0007669"/>
    <property type="project" value="InterPro"/>
</dbReference>
<dbReference type="GO" id="GO:0004555">
    <property type="term" value="F:alpha,alpha-trehalase activity"/>
    <property type="evidence" value="ECO:0007669"/>
    <property type="project" value="UniProtKB-EC"/>
</dbReference>
<comment type="catalytic activity">
    <reaction evidence="1 8">
        <text>alpha,alpha-trehalose + H2O = alpha-D-glucose + beta-D-glucose</text>
        <dbReference type="Rhea" id="RHEA:32675"/>
        <dbReference type="ChEBI" id="CHEBI:15377"/>
        <dbReference type="ChEBI" id="CHEBI:15903"/>
        <dbReference type="ChEBI" id="CHEBI:16551"/>
        <dbReference type="ChEBI" id="CHEBI:17925"/>
        <dbReference type="EC" id="3.2.1.28"/>
    </reaction>
</comment>
<dbReference type="Pfam" id="PF07492">
    <property type="entry name" value="Trehalase_Ca-bi"/>
    <property type="match status" value="1"/>
</dbReference>
<evidence type="ECO:0000256" key="4">
    <source>
        <dbReference type="ARBA" id="ARBA00005615"/>
    </source>
</evidence>
<dbReference type="AlphaFoldDB" id="W9NHN8"/>
<evidence type="ECO:0000313" key="10">
    <source>
        <dbReference type="EMBL" id="EXA32219.1"/>
    </source>
</evidence>
<dbReference type="Pfam" id="PF01204">
    <property type="entry name" value="Trehalase"/>
    <property type="match status" value="1"/>
</dbReference>
<dbReference type="InterPro" id="IPR008928">
    <property type="entry name" value="6-hairpin_glycosidase_sf"/>
</dbReference>
<dbReference type="SUPFAM" id="SSF48208">
    <property type="entry name" value="Six-hairpin glycosidases"/>
    <property type="match status" value="1"/>
</dbReference>
<dbReference type="PANTHER" id="PTHR23403">
    <property type="entry name" value="TREHALASE"/>
    <property type="match status" value="1"/>
</dbReference>
<gene>
    <name evidence="10" type="ORF">FOVG_16494</name>
</gene>
<evidence type="ECO:0000256" key="6">
    <source>
        <dbReference type="ARBA" id="ARBA00022837"/>
    </source>
</evidence>
<proteinExistence type="inferred from homology"/>
<keyword evidence="6" id="KW-0106">Calcium</keyword>
<dbReference type="InterPro" id="IPR018232">
    <property type="entry name" value="Glyco_hydro_37_CS"/>
</dbReference>
<dbReference type="Gene3D" id="1.50.10.10">
    <property type="match status" value="1"/>
</dbReference>
<evidence type="ECO:0000256" key="8">
    <source>
        <dbReference type="RuleBase" id="RU361180"/>
    </source>
</evidence>
<sequence>MNLLLTGSRITVMDGLGIVANIAAVLDLSAKVATLCFQYSTTVASARGDIKRLQSHVNGLAVALRAGKQLVEGPNSRPLVASRELAASLQVCTDELRRVHNKLDPGTGHEAMHRFGLRALKWPFNSKELEGIITNLERHEKTILLGLQIDQTNLLLRISERIEGMALKATHDMSIARKPNFVICSYEQLLQPAVNLVVPQQPVILPGYIPIAIHPPNEVGAARSRQDGHEQPKSTAVPCGLTLLPSGYLSPPCSTFKKTGLKSDTLMTLPTSPRNHVACSSEDLGVFDDAKISYSSLERHFNKACPRSRTYSQNSLLNRFRRLGSTEPFRRGSHNGFMRYTYPRRFLIQVDVVLESLQKQEDTDKNMQITIEDNGPKVLTLRTAASGGHNRFDVRGTYMLSNLLQELTLAKWYGRKQIVLDEARLNENPVDRLSRLIRDYFWENLTRQLDGFTIDLAARDPKDWTDDPRPRIYIPVGAPEQFEYYQQVAKDRPELRLDVQLLPETITPQLVRDMNDKPGVLALAMETVKDPETGKETLKGLPFVVPGGKFNELYGWDSYMIILGLLADGKVDLAKSIVRNFCFCIKHYGKVLNATRSYYLCRSQPPFLTDMALRVYEKIKHEPDAKEFLRMALLASIREYYNIWVAEPRLDPITGLSRYRPEGLGVPPEAEASHFAHILEPYAKKYGMTWQDFVKAYNREEIKEPELDEYFMHDRAMRESGHTTSYRLERVCANLATIDLNSLLFKYETDIAKTIRNVFGDKLVIPEEFNVSALKSGSVVTSAFWDRRSRRRKLAINKYLWNEDKGMYFDYDTVKKEQTVYESATTFWALWAGVSTPKQAANMVLKALPKFEAFGGLLSGTEMSRGNITLKRPNRQWDYPYGWAPQQILAWMGLARYSFDEESERLAYKWLFVIIKGFAEFNGTVVQKYDITRPLDPHRVDAEYGNQGLDFKGVATEGFGWVNASYVYGLQTITTHMRRALGTVTPYETLSRAFRQLELKDLAELTP</sequence>
<dbReference type="EC" id="3.2.1.28" evidence="8"/>
<comment type="cofactor">
    <cofactor evidence="2">
        <name>Ca(2+)</name>
        <dbReference type="ChEBI" id="CHEBI:29108"/>
    </cofactor>
</comment>
<name>W9NHN8_FUSOX</name>
<dbReference type="InterPro" id="IPR001661">
    <property type="entry name" value="Glyco_hydro_37"/>
</dbReference>
<evidence type="ECO:0000256" key="1">
    <source>
        <dbReference type="ARBA" id="ARBA00001576"/>
    </source>
</evidence>
<organism evidence="10">
    <name type="scientific">Fusarium oxysporum f. sp. pisi HDV247</name>
    <dbReference type="NCBI Taxonomy" id="1080344"/>
    <lineage>
        <taxon>Eukaryota</taxon>
        <taxon>Fungi</taxon>
        <taxon>Dikarya</taxon>
        <taxon>Ascomycota</taxon>
        <taxon>Pezizomycotina</taxon>
        <taxon>Sordariomycetes</taxon>
        <taxon>Hypocreomycetidae</taxon>
        <taxon>Hypocreales</taxon>
        <taxon>Nectriaceae</taxon>
        <taxon>Fusarium</taxon>
        <taxon>Fusarium oxysporum species complex</taxon>
    </lineage>
</organism>
<comment type="pathway">
    <text evidence="3">Carbohydrate degradation.</text>
</comment>
<dbReference type="FunFam" id="1.50.10.10:FF:000026">
    <property type="entry name" value="Trehalase"/>
    <property type="match status" value="1"/>
</dbReference>
<dbReference type="GO" id="GO:0005509">
    <property type="term" value="F:calcium ion binding"/>
    <property type="evidence" value="ECO:0007669"/>
    <property type="project" value="InterPro"/>
</dbReference>
<reference evidence="10" key="1">
    <citation type="submission" date="2011-10" db="EMBL/GenBank/DDBJ databases">
        <title>The Genome Sequence of Fusarium oxysporum HDV247.</title>
        <authorList>
            <consortium name="The Broad Institute Genome Sequencing Platform"/>
            <person name="Ma L.-J."/>
            <person name="Gale L.R."/>
            <person name="Schwartz D.C."/>
            <person name="Zhou S."/>
            <person name="Corby-Kistler H."/>
            <person name="Young S.K."/>
            <person name="Zeng Q."/>
            <person name="Gargeya S."/>
            <person name="Fitzgerald M."/>
            <person name="Haas B."/>
            <person name="Abouelleil A."/>
            <person name="Alvarado L."/>
            <person name="Arachchi H.M."/>
            <person name="Berlin A."/>
            <person name="Brown A."/>
            <person name="Chapman S.B."/>
            <person name="Chen Z."/>
            <person name="Dunbar C."/>
            <person name="Freedman E."/>
            <person name="Gearin G."/>
            <person name="Goldberg J."/>
            <person name="Griggs A."/>
            <person name="Gujja S."/>
            <person name="Heiman D."/>
            <person name="Howarth C."/>
            <person name="Larson L."/>
            <person name="Lui A."/>
            <person name="MacDonald P.J.P."/>
            <person name="Montmayeur A."/>
            <person name="Murphy C."/>
            <person name="Neiman D."/>
            <person name="Pearson M."/>
            <person name="Priest M."/>
            <person name="Roberts A."/>
            <person name="Saif S."/>
            <person name="Shea T."/>
            <person name="Shenoy N."/>
            <person name="Sisk P."/>
            <person name="Stolte C."/>
            <person name="Sykes S."/>
            <person name="Wortman J."/>
            <person name="Nusbaum C."/>
            <person name="Birren B."/>
        </authorList>
    </citation>
    <scope>NUCLEOTIDE SEQUENCE [LARGE SCALE GENOMIC DNA]</scope>
    <source>
        <strain evidence="10">HDV247</strain>
    </source>
</reference>
<dbReference type="PRINTS" id="PR00744">
    <property type="entry name" value="GLHYDRLASE37"/>
</dbReference>
<feature type="domain" description="Neutral trehalase Ca2+ binding" evidence="9">
    <location>
        <begin position="354"/>
        <end position="383"/>
    </location>
</feature>
<accession>W9NHN8</accession>
<keyword evidence="5 8" id="KW-0378">Hydrolase</keyword>
<reference evidence="10" key="2">
    <citation type="submission" date="2012-05" db="EMBL/GenBank/DDBJ databases">
        <title>Annotation of the Genome Sequence of Fusarium oxysporum HDV247.</title>
        <authorList>
            <consortium name="The Broad Institute Genomics Platform"/>
            <person name="Ma L.-J."/>
            <person name="Corby-Kistler H."/>
            <person name="Broz K."/>
            <person name="Gale L.R."/>
            <person name="Jonkers W."/>
            <person name="O'Donnell K."/>
            <person name="Ploetz R."/>
            <person name="Steinberg C."/>
            <person name="Schwartz D.C."/>
            <person name="VanEtten H."/>
            <person name="Zhou S."/>
            <person name="Young S.K."/>
            <person name="Zeng Q."/>
            <person name="Gargeya S."/>
            <person name="Fitzgerald M."/>
            <person name="Abouelleil A."/>
            <person name="Alvarado L."/>
            <person name="Chapman S.B."/>
            <person name="Gainer-Dewar J."/>
            <person name="Goldberg J."/>
            <person name="Griggs A."/>
            <person name="Gujja S."/>
            <person name="Hansen M."/>
            <person name="Howarth C."/>
            <person name="Imamovic A."/>
            <person name="Ireland A."/>
            <person name="Larimer J."/>
            <person name="McCowan C."/>
            <person name="Murphy C."/>
            <person name="Pearson M."/>
            <person name="Poon T.W."/>
            <person name="Priest M."/>
            <person name="Roberts A."/>
            <person name="Saif S."/>
            <person name="Shea T."/>
            <person name="Sykes S."/>
            <person name="Wortman J."/>
            <person name="Nusbaum C."/>
            <person name="Birren B."/>
        </authorList>
    </citation>
    <scope>NUCLEOTIDE SEQUENCE</scope>
    <source>
        <strain evidence="10">HDV247</strain>
    </source>
</reference>
<dbReference type="EMBL" id="JH650998">
    <property type="protein sequence ID" value="EXA32219.1"/>
    <property type="molecule type" value="Genomic_DNA"/>
</dbReference>
<dbReference type="PANTHER" id="PTHR23403:SF6">
    <property type="entry name" value="CYTOSOLIC NEUTRAL TREHALASE-RELATED"/>
    <property type="match status" value="1"/>
</dbReference>
<comment type="similarity">
    <text evidence="4 8">Belongs to the glycosyl hydrolase 37 family.</text>
</comment>